<dbReference type="RefSeq" id="WP_379998720.1">
    <property type="nucleotide sequence ID" value="NZ_JBHSGN010000103.1"/>
</dbReference>
<reference evidence="2" key="1">
    <citation type="journal article" date="2019" name="Int. J. Syst. Evol. Microbiol.">
        <title>The Global Catalogue of Microorganisms (GCM) 10K type strain sequencing project: providing services to taxonomists for standard genome sequencing and annotation.</title>
        <authorList>
            <consortium name="The Broad Institute Genomics Platform"/>
            <consortium name="The Broad Institute Genome Sequencing Center for Infectious Disease"/>
            <person name="Wu L."/>
            <person name="Ma J."/>
        </authorList>
    </citation>
    <scope>NUCLEOTIDE SEQUENCE [LARGE SCALE GENOMIC DNA]</scope>
    <source>
        <strain evidence="2">CCUG 66188</strain>
    </source>
</reference>
<evidence type="ECO:0000313" key="2">
    <source>
        <dbReference type="Proteomes" id="UP001596023"/>
    </source>
</evidence>
<sequence>MRLADLTMDDFDLLEETDLGLIKGGRTKNVSEKKRISDNNYISNDDNFSFFLKGYRH</sequence>
<comment type="caution">
    <text evidence="1">The sequence shown here is derived from an EMBL/GenBank/DDBJ whole genome shotgun (WGS) entry which is preliminary data.</text>
</comment>
<evidence type="ECO:0000313" key="1">
    <source>
        <dbReference type="EMBL" id="MFC4675463.1"/>
    </source>
</evidence>
<organism evidence="1 2">
    <name type="scientific">Dysgonomonas termitidis</name>
    <dbReference type="NCBI Taxonomy" id="1516126"/>
    <lineage>
        <taxon>Bacteria</taxon>
        <taxon>Pseudomonadati</taxon>
        <taxon>Bacteroidota</taxon>
        <taxon>Bacteroidia</taxon>
        <taxon>Bacteroidales</taxon>
        <taxon>Dysgonomonadaceae</taxon>
        <taxon>Dysgonomonas</taxon>
    </lineage>
</organism>
<gene>
    <name evidence="1" type="ORF">ACFO6W_17360</name>
</gene>
<dbReference type="EMBL" id="JBHSGN010000103">
    <property type="protein sequence ID" value="MFC4675463.1"/>
    <property type="molecule type" value="Genomic_DNA"/>
</dbReference>
<dbReference type="Proteomes" id="UP001596023">
    <property type="component" value="Unassembled WGS sequence"/>
</dbReference>
<keyword evidence="2" id="KW-1185">Reference proteome</keyword>
<accession>A0ABV9KZH6</accession>
<name>A0ABV9KZH6_9BACT</name>
<protein>
    <recommendedName>
        <fullName evidence="3">Bacteriocin</fullName>
    </recommendedName>
</protein>
<proteinExistence type="predicted"/>
<evidence type="ECO:0008006" key="3">
    <source>
        <dbReference type="Google" id="ProtNLM"/>
    </source>
</evidence>